<dbReference type="Gene3D" id="3.40.50.300">
    <property type="entry name" value="P-loop containing nucleotide triphosphate hydrolases"/>
    <property type="match status" value="1"/>
</dbReference>
<evidence type="ECO:0000313" key="3">
    <source>
        <dbReference type="Proteomes" id="UP001305414"/>
    </source>
</evidence>
<sequence>MDPSYTDRVERMELEKRTRQADFANNIGVSDDLVVYPIHLLPNAHHGAVFHGRADTLDLISTCLEGTADTLHSVLIHGFGGVGKTQTALQYAHQNASKYDAIFWIQSETTLSINASITKIVRGLSLPGSMRDGADEQNLAAFQSWQQAAKRNGG</sequence>
<proteinExistence type="predicted"/>
<dbReference type="EMBL" id="JAWHQM010000004">
    <property type="protein sequence ID" value="KAK5627028.1"/>
    <property type="molecule type" value="Genomic_DNA"/>
</dbReference>
<evidence type="ECO:0000259" key="1">
    <source>
        <dbReference type="Pfam" id="PF00931"/>
    </source>
</evidence>
<organism evidence="2 3">
    <name type="scientific">Xylaria bambusicola</name>
    <dbReference type="NCBI Taxonomy" id="326684"/>
    <lineage>
        <taxon>Eukaryota</taxon>
        <taxon>Fungi</taxon>
        <taxon>Dikarya</taxon>
        <taxon>Ascomycota</taxon>
        <taxon>Pezizomycotina</taxon>
        <taxon>Sordariomycetes</taxon>
        <taxon>Xylariomycetidae</taxon>
        <taxon>Xylariales</taxon>
        <taxon>Xylariaceae</taxon>
        <taxon>Xylaria</taxon>
    </lineage>
</organism>
<dbReference type="SUPFAM" id="SSF52540">
    <property type="entry name" value="P-loop containing nucleoside triphosphate hydrolases"/>
    <property type="match status" value="1"/>
</dbReference>
<protein>
    <recommendedName>
        <fullName evidence="1">NB-ARC domain-containing protein</fullName>
    </recommendedName>
</protein>
<evidence type="ECO:0000313" key="2">
    <source>
        <dbReference type="EMBL" id="KAK5627028.1"/>
    </source>
</evidence>
<name>A0AAN7UE28_9PEZI</name>
<dbReference type="Pfam" id="PF00931">
    <property type="entry name" value="NB-ARC"/>
    <property type="match status" value="1"/>
</dbReference>
<dbReference type="Proteomes" id="UP001305414">
    <property type="component" value="Unassembled WGS sequence"/>
</dbReference>
<dbReference type="InterPro" id="IPR002182">
    <property type="entry name" value="NB-ARC"/>
</dbReference>
<comment type="caution">
    <text evidence="2">The sequence shown here is derived from an EMBL/GenBank/DDBJ whole genome shotgun (WGS) entry which is preliminary data.</text>
</comment>
<dbReference type="PANTHER" id="PTHR35205">
    <property type="entry name" value="NB-ARC AND TPR DOMAIN PROTEIN"/>
    <property type="match status" value="1"/>
</dbReference>
<reference evidence="2 3" key="1">
    <citation type="submission" date="2023-10" db="EMBL/GenBank/DDBJ databases">
        <title>Draft genome sequence of Xylaria bambusicola isolate GMP-LS, the root and basal stem rot pathogen of sugarcane in Indonesia.</title>
        <authorList>
            <person name="Selvaraj P."/>
            <person name="Muralishankar V."/>
            <person name="Muruganantham S."/>
            <person name="Sp S."/>
            <person name="Haryani S."/>
            <person name="Lau K.J.X."/>
            <person name="Naqvi N.I."/>
        </authorList>
    </citation>
    <scope>NUCLEOTIDE SEQUENCE [LARGE SCALE GENOMIC DNA]</scope>
    <source>
        <strain evidence="2">GMP-LS</strain>
    </source>
</reference>
<keyword evidence="3" id="KW-1185">Reference proteome</keyword>
<dbReference type="InterPro" id="IPR027417">
    <property type="entry name" value="P-loop_NTPase"/>
</dbReference>
<dbReference type="PANTHER" id="PTHR35205:SF1">
    <property type="entry name" value="ZU5 DOMAIN-CONTAINING PROTEIN"/>
    <property type="match status" value="1"/>
</dbReference>
<feature type="domain" description="NB-ARC" evidence="1">
    <location>
        <begin position="69"/>
        <end position="138"/>
    </location>
</feature>
<accession>A0AAN7UE28</accession>
<dbReference type="AlphaFoldDB" id="A0AAN7UE28"/>
<gene>
    <name evidence="2" type="ORF">RRF57_002743</name>
</gene>